<gene>
    <name evidence="1" type="ORF">My1_024</name>
</gene>
<evidence type="ECO:0000313" key="2">
    <source>
        <dbReference type="Proteomes" id="UP000006280"/>
    </source>
</evidence>
<dbReference type="KEGG" id="vg:13826726"/>
<accession>J9QM55</accession>
<dbReference type="EMBL" id="JX195166">
    <property type="protein sequence ID" value="AFQ22183.1"/>
    <property type="molecule type" value="Genomic_DNA"/>
</dbReference>
<organism evidence="1 2">
    <name type="scientific">Pectobacterium phage My1</name>
    <dbReference type="NCBI Taxonomy" id="1204539"/>
    <lineage>
        <taxon>Viruses</taxon>
        <taxon>Duplodnaviria</taxon>
        <taxon>Heunggongvirae</taxon>
        <taxon>Uroviricota</taxon>
        <taxon>Caudoviricetes</taxon>
        <taxon>Demerecviridae</taxon>
        <taxon>Mccorquodalevirinae</taxon>
        <taxon>Myunavirus</taxon>
        <taxon>Myunavirus My1</taxon>
    </lineage>
</organism>
<evidence type="ECO:0000313" key="1">
    <source>
        <dbReference type="EMBL" id="AFQ22183.1"/>
    </source>
</evidence>
<proteinExistence type="predicted"/>
<keyword evidence="2" id="KW-1185">Reference proteome</keyword>
<dbReference type="GeneID" id="13826726"/>
<dbReference type="RefSeq" id="YP_006906276.1">
    <property type="nucleotide sequence ID" value="NC_018837.1"/>
</dbReference>
<protein>
    <submittedName>
        <fullName evidence="1">Uncharacterized protein</fullName>
    </submittedName>
</protein>
<dbReference type="Proteomes" id="UP000006280">
    <property type="component" value="Segment"/>
</dbReference>
<name>J9QM55_9CAUD</name>
<reference evidence="1 2" key="1">
    <citation type="journal article" date="2012" name="J. Virol.">
        <title>Complete Genome Sequence of Pectobacterium carotovorum subsp. carotovorum Bacteriophage My1.</title>
        <authorList>
            <person name="Lee D.H."/>
            <person name="Lee J.H."/>
            <person name="Shin H."/>
            <person name="Ji S."/>
            <person name="Roh E."/>
            <person name="Jung K."/>
            <person name="Ryu S."/>
            <person name="Choi J."/>
            <person name="Heu S."/>
        </authorList>
    </citation>
    <scope>NUCLEOTIDE SEQUENCE [LARGE SCALE GENOMIC DNA]</scope>
</reference>
<sequence length="98" mass="10897">MKVSVKDINFSETGFITITLRSYPDRSATMIMGKQLPLEVRTIMLFDGQGAYVEGGNLTHLIDAADLLGVNEIPLKNILESLANASFALRDYQVEEIY</sequence>